<dbReference type="EMBL" id="HF951689">
    <property type="protein sequence ID" value="CCW35302.1"/>
    <property type="molecule type" value="Genomic_DNA"/>
</dbReference>
<dbReference type="RefSeq" id="WP_016482838.1">
    <property type="nucleotide sequence ID" value="NC_021487.1"/>
</dbReference>
<keyword evidence="2" id="KW-1185">Reference proteome</keyword>
<proteinExistence type="predicted"/>
<dbReference type="STRING" id="454171.CP488_02611"/>
<dbReference type="HOGENOM" id="CLU_1583605_0_0_0"/>
<organism evidence="1 2">
    <name type="scientific">Chthonomonas calidirosea (strain DSM 23976 / ICMP 18418 / T49)</name>
    <dbReference type="NCBI Taxonomy" id="1303518"/>
    <lineage>
        <taxon>Bacteria</taxon>
        <taxon>Bacillati</taxon>
        <taxon>Armatimonadota</taxon>
        <taxon>Chthonomonadia</taxon>
        <taxon>Chthonomonadales</taxon>
        <taxon>Chthonomonadaceae</taxon>
        <taxon>Chthonomonas</taxon>
    </lineage>
</organism>
<evidence type="ECO:0000313" key="1">
    <source>
        <dbReference type="EMBL" id="CCW35302.1"/>
    </source>
</evidence>
<dbReference type="KEGG" id="ccz:CCALI_01486"/>
<sequence>MNNTPHPNSSVPQPRASDLARIQGGGLTLLVVTQKDPLSLYLFLNGREIAQPDVESMTILLQGPNADSEGTIHASLSYYVPSISGGKNTQTIALFPGTVEILVETRRIQISCPFPNTFDGLWVGLGLRPDGSPHELTGLQAFHFLLEGTLLHAELTWVSGETETILDE</sequence>
<protein>
    <submittedName>
        <fullName evidence="1">Uncharacterized protein</fullName>
    </submittedName>
</protein>
<reference evidence="2" key="1">
    <citation type="submission" date="2013-03" db="EMBL/GenBank/DDBJ databases">
        <title>Genome sequence of Chthonomonas calidirosea, the first sequenced genome from the Armatimonadetes phylum (formally candidate division OP10).</title>
        <authorList>
            <person name="Lee K.C.Y."/>
            <person name="Morgan X.C."/>
            <person name="Dunfield P.F."/>
            <person name="Tamas I."/>
            <person name="Houghton K.M."/>
            <person name="Vyssotski M."/>
            <person name="Ryan J.L.J."/>
            <person name="Lagutin K."/>
            <person name="McDonald I.R."/>
            <person name="Stott M.B."/>
        </authorList>
    </citation>
    <scope>NUCLEOTIDE SEQUENCE [LARGE SCALE GENOMIC DNA]</scope>
    <source>
        <strain evidence="2">DSM 23976 / ICMP 18418 / T49</strain>
    </source>
</reference>
<gene>
    <name evidence="1" type="ORF">CCALI_01486</name>
</gene>
<evidence type="ECO:0000313" key="2">
    <source>
        <dbReference type="Proteomes" id="UP000014227"/>
    </source>
</evidence>
<dbReference type="PATRIC" id="fig|1303518.3.peg.1525"/>
<dbReference type="AlphaFoldDB" id="S0EUH1"/>
<dbReference type="Proteomes" id="UP000014227">
    <property type="component" value="Chromosome I"/>
</dbReference>
<accession>S0EUH1</accession>
<dbReference type="InParanoid" id="S0EUH1"/>
<name>S0EUH1_CHTCT</name>